<gene>
    <name evidence="1" type="ORF">PACLA_8A089322</name>
</gene>
<feature type="non-terminal residue" evidence="1">
    <location>
        <position position="81"/>
    </location>
</feature>
<name>A0A6S7LSS7_PARCT</name>
<dbReference type="PANTHER" id="PTHR37404:SF1">
    <property type="entry name" value="HCG1796489"/>
    <property type="match status" value="1"/>
</dbReference>
<protein>
    <submittedName>
        <fullName evidence="1">Uncharacterized protein</fullName>
    </submittedName>
</protein>
<dbReference type="Proteomes" id="UP001152795">
    <property type="component" value="Unassembled WGS sequence"/>
</dbReference>
<dbReference type="AlphaFoldDB" id="A0A6S7LSS7"/>
<organism evidence="1 2">
    <name type="scientific">Paramuricea clavata</name>
    <name type="common">Red gorgonian</name>
    <name type="synonym">Violescent sea-whip</name>
    <dbReference type="NCBI Taxonomy" id="317549"/>
    <lineage>
        <taxon>Eukaryota</taxon>
        <taxon>Metazoa</taxon>
        <taxon>Cnidaria</taxon>
        <taxon>Anthozoa</taxon>
        <taxon>Octocorallia</taxon>
        <taxon>Malacalcyonacea</taxon>
        <taxon>Plexauridae</taxon>
        <taxon>Paramuricea</taxon>
    </lineage>
</organism>
<reference evidence="1" key="1">
    <citation type="submission" date="2020-04" db="EMBL/GenBank/DDBJ databases">
        <authorList>
            <person name="Alioto T."/>
            <person name="Alioto T."/>
            <person name="Gomez Garrido J."/>
        </authorList>
    </citation>
    <scope>NUCLEOTIDE SEQUENCE</scope>
    <source>
        <strain evidence="1">A484AB</strain>
    </source>
</reference>
<sequence>QDFCKIDHAYSISVICFSGLTTEVRSNFTDPPAQKKTQLFDCPVARPLHRREAGNEEIFSVPNMYETEYQFIGQKRPAMVA</sequence>
<dbReference type="EMBL" id="CACRXK020028477">
    <property type="protein sequence ID" value="CAB4041539.1"/>
    <property type="molecule type" value="Genomic_DNA"/>
</dbReference>
<dbReference type="PANTHER" id="PTHR37404">
    <property type="entry name" value="HCG1796489"/>
    <property type="match status" value="1"/>
</dbReference>
<dbReference type="InterPro" id="IPR053347">
    <property type="entry name" value="Axonemal_MT_stabilizer"/>
</dbReference>
<keyword evidence="2" id="KW-1185">Reference proteome</keyword>
<evidence type="ECO:0000313" key="2">
    <source>
        <dbReference type="Proteomes" id="UP001152795"/>
    </source>
</evidence>
<comment type="caution">
    <text evidence="1">The sequence shown here is derived from an EMBL/GenBank/DDBJ whole genome shotgun (WGS) entry which is preliminary data.</text>
</comment>
<evidence type="ECO:0000313" key="1">
    <source>
        <dbReference type="EMBL" id="CAB4041539.1"/>
    </source>
</evidence>
<proteinExistence type="predicted"/>
<accession>A0A6S7LSS7</accession>